<comment type="pathway">
    <text evidence="4 6">Amino-acid degradation; L-kynurenine degradation; L-alanine and anthranilate from L-kynurenine: step 1/1.</text>
</comment>
<accession>A0ABN1JND7</accession>
<feature type="binding site" evidence="4">
    <location>
        <begin position="124"/>
        <end position="127"/>
    </location>
    <ligand>
        <name>pyridoxal 5'-phosphate</name>
        <dbReference type="ChEBI" id="CHEBI:597326"/>
    </ligand>
</feature>
<protein>
    <recommendedName>
        <fullName evidence="4 5">Kynureninase</fullName>
        <ecNumber evidence="4 5">3.7.1.3</ecNumber>
    </recommendedName>
    <alternativeName>
        <fullName evidence="4">L-kynurenine hydrolase</fullName>
    </alternativeName>
</protein>
<comment type="catalytic activity">
    <reaction evidence="4 6">
        <text>L-kynurenine + H2O = anthranilate + L-alanine + H(+)</text>
        <dbReference type="Rhea" id="RHEA:16813"/>
        <dbReference type="ChEBI" id="CHEBI:15377"/>
        <dbReference type="ChEBI" id="CHEBI:15378"/>
        <dbReference type="ChEBI" id="CHEBI:16567"/>
        <dbReference type="ChEBI" id="CHEBI:57959"/>
        <dbReference type="ChEBI" id="CHEBI:57972"/>
        <dbReference type="EC" id="3.7.1.3"/>
    </reaction>
</comment>
<feature type="binding site" evidence="4">
    <location>
        <position position="97"/>
    </location>
    <ligand>
        <name>pyridoxal 5'-phosphate</name>
        <dbReference type="ChEBI" id="CHEBI:597326"/>
    </ligand>
</feature>
<feature type="binding site" evidence="4">
    <location>
        <position position="263"/>
    </location>
    <ligand>
        <name>pyridoxal 5'-phosphate</name>
        <dbReference type="ChEBI" id="CHEBI:597326"/>
    </ligand>
</feature>
<dbReference type="Gene3D" id="3.40.640.10">
    <property type="entry name" value="Type I PLP-dependent aspartate aminotransferase-like (Major domain)"/>
    <property type="match status" value="1"/>
</dbReference>
<dbReference type="PIRSF" id="PIRSF038800">
    <property type="entry name" value="KYNU"/>
    <property type="match status" value="1"/>
</dbReference>
<feature type="modified residue" description="N6-(pyridoxal phosphate)lysine" evidence="4">
    <location>
        <position position="233"/>
    </location>
</feature>
<evidence type="ECO:0000313" key="7">
    <source>
        <dbReference type="EMBL" id="GAA0743348.1"/>
    </source>
</evidence>
<dbReference type="RefSeq" id="WP_231010497.1">
    <property type="nucleotide sequence ID" value="NZ_BAAAEW010000004.1"/>
</dbReference>
<gene>
    <name evidence="7" type="primary">kynU_1</name>
    <name evidence="4" type="synonym">kynU</name>
    <name evidence="7" type="ORF">GCM10009107_07790</name>
</gene>
<comment type="caution">
    <text evidence="4">Lacks conserved residue(s) required for the propagation of feature annotation.</text>
</comment>
<sequence>MTLQPALAHDAFCRPLAADGQSLSYLCGHSLGLAPRAAAERVAHEMHRWATLGVRGHFEGADRGDTPWAQASEPLRAPLARLVGASVDEVVAMNSLSVNLHLLLLSFFRPQGARSRVLLGRHAFPSDRLALESQCRLHGLDPAACLVEAQATEGVSMTDAVLRELHRHGERVALVWLDAVDYTTGEVVDIGRVARAAQAAGARVGFDLAHAIGNLPLALSEDGVDFAVWCGYKYLNGGPGGLGGAFVHRRFHDDAQLQRLEGWWGQAAGSRFAWGQQPREREPGAGAWQLSNPPVLAAAALAASLELFDRFPASTWRARSLALTALARDSIEALDRPPLRILTPADPARRGSQLSLDLPGQAVAMEHALLRHGVVCDARGANILRVSFCPLYNDADDVRALAQALEQLL</sequence>
<keyword evidence="1 4" id="KW-0662">Pyridine nucleotide biosynthesis</keyword>
<dbReference type="SUPFAM" id="SSF53383">
    <property type="entry name" value="PLP-dependent transferases"/>
    <property type="match status" value="1"/>
</dbReference>
<keyword evidence="3 4" id="KW-0663">Pyridoxal phosphate</keyword>
<dbReference type="Proteomes" id="UP001500279">
    <property type="component" value="Unassembled WGS sequence"/>
</dbReference>
<dbReference type="Pfam" id="PF22580">
    <property type="entry name" value="KYNU_C"/>
    <property type="match status" value="1"/>
</dbReference>
<feature type="binding site" evidence="4">
    <location>
        <position position="210"/>
    </location>
    <ligand>
        <name>pyridoxal 5'-phosphate</name>
        <dbReference type="ChEBI" id="CHEBI:597326"/>
    </ligand>
</feature>
<dbReference type="InterPro" id="IPR015424">
    <property type="entry name" value="PyrdxlP-dep_Trfase"/>
</dbReference>
<dbReference type="PANTHER" id="PTHR14084">
    <property type="entry name" value="KYNURENINASE"/>
    <property type="match status" value="1"/>
</dbReference>
<dbReference type="Gene3D" id="3.90.1150.10">
    <property type="entry name" value="Aspartate Aminotransferase, domain 1"/>
    <property type="match status" value="1"/>
</dbReference>
<evidence type="ECO:0000256" key="3">
    <source>
        <dbReference type="ARBA" id="ARBA00022898"/>
    </source>
</evidence>
<evidence type="ECO:0000256" key="4">
    <source>
        <dbReference type="HAMAP-Rule" id="MF_01970"/>
    </source>
</evidence>
<evidence type="ECO:0000256" key="1">
    <source>
        <dbReference type="ARBA" id="ARBA00022642"/>
    </source>
</evidence>
<proteinExistence type="inferred from homology"/>
<dbReference type="InterPro" id="IPR015422">
    <property type="entry name" value="PyrdxlP-dep_Trfase_small"/>
</dbReference>
<dbReference type="InterPro" id="IPR010111">
    <property type="entry name" value="Kynureninase"/>
</dbReference>
<dbReference type="PANTHER" id="PTHR14084:SF0">
    <property type="entry name" value="KYNURENINASE"/>
    <property type="match status" value="1"/>
</dbReference>
<evidence type="ECO:0000313" key="8">
    <source>
        <dbReference type="Proteomes" id="UP001500279"/>
    </source>
</evidence>
<feature type="binding site" evidence="4">
    <location>
        <position position="292"/>
    </location>
    <ligand>
        <name>pyridoxal 5'-phosphate</name>
        <dbReference type="ChEBI" id="CHEBI:597326"/>
    </ligand>
</feature>
<feature type="binding site" evidence="4">
    <location>
        <position position="207"/>
    </location>
    <ligand>
        <name>pyridoxal 5'-phosphate</name>
        <dbReference type="ChEBI" id="CHEBI:597326"/>
    </ligand>
</feature>
<evidence type="ECO:0000256" key="5">
    <source>
        <dbReference type="NCBIfam" id="TIGR01814"/>
    </source>
</evidence>
<dbReference type="NCBIfam" id="TIGR01814">
    <property type="entry name" value="kynureninase"/>
    <property type="match status" value="1"/>
</dbReference>
<dbReference type="EC" id="3.7.1.3" evidence="4 5"/>
<comment type="similarity">
    <text evidence="4 6">Belongs to the kynureninase family.</text>
</comment>
<comment type="caution">
    <text evidence="7">The sequence shown here is derived from an EMBL/GenBank/DDBJ whole genome shotgun (WGS) entry which is preliminary data.</text>
</comment>
<comment type="pathway">
    <text evidence="4 6">Cofactor biosynthesis; NAD(+) biosynthesis; quinolinate from L-kynurenine: step 2/3.</text>
</comment>
<dbReference type="EMBL" id="BAAAEW010000004">
    <property type="protein sequence ID" value="GAA0743348.1"/>
    <property type="molecule type" value="Genomic_DNA"/>
</dbReference>
<comment type="function">
    <text evidence="4 6">Catalyzes the cleavage of L-kynurenine (L-Kyn) and L-3-hydroxykynurenine (L-3OHKyn) into anthranilic acid (AA) and 3-hydroxyanthranilic acid (3-OHAA), respectively.</text>
</comment>
<keyword evidence="8" id="KW-1185">Reference proteome</keyword>
<feature type="binding site" evidence="4">
    <location>
        <position position="232"/>
    </location>
    <ligand>
        <name>pyridoxal 5'-phosphate</name>
        <dbReference type="ChEBI" id="CHEBI:597326"/>
    </ligand>
</feature>
<evidence type="ECO:0000256" key="6">
    <source>
        <dbReference type="PIRNR" id="PIRNR038800"/>
    </source>
</evidence>
<comment type="subunit">
    <text evidence="4 6">Homodimer.</text>
</comment>
<comment type="catalytic activity">
    <reaction evidence="6">
        <text>3-hydroxy-L-kynurenine + H2O = 3-hydroxyanthranilate + L-alanine + H(+)</text>
        <dbReference type="Rhea" id="RHEA:25143"/>
        <dbReference type="ChEBI" id="CHEBI:15377"/>
        <dbReference type="ChEBI" id="CHEBI:15378"/>
        <dbReference type="ChEBI" id="CHEBI:36559"/>
        <dbReference type="ChEBI" id="CHEBI:57972"/>
        <dbReference type="ChEBI" id="CHEBI:58125"/>
        <dbReference type="EC" id="3.7.1.3"/>
    </reaction>
</comment>
<feature type="binding site" evidence="4">
    <location>
        <position position="96"/>
    </location>
    <ligand>
        <name>pyridoxal 5'-phosphate</name>
        <dbReference type="ChEBI" id="CHEBI:597326"/>
    </ligand>
</feature>
<dbReference type="HAMAP" id="MF_01970">
    <property type="entry name" value="Kynureninase"/>
    <property type="match status" value="1"/>
</dbReference>
<comment type="cofactor">
    <cofactor evidence="4 6">
        <name>pyridoxal 5'-phosphate</name>
        <dbReference type="ChEBI" id="CHEBI:597326"/>
    </cofactor>
</comment>
<organism evidence="7 8">
    <name type="scientific">Ideonella azotifigens</name>
    <dbReference type="NCBI Taxonomy" id="513160"/>
    <lineage>
        <taxon>Bacteria</taxon>
        <taxon>Pseudomonadati</taxon>
        <taxon>Pseudomonadota</taxon>
        <taxon>Betaproteobacteria</taxon>
        <taxon>Burkholderiales</taxon>
        <taxon>Sphaerotilaceae</taxon>
        <taxon>Ideonella</taxon>
    </lineage>
</organism>
<keyword evidence="2 4" id="KW-0378">Hydrolase</keyword>
<name>A0ABN1JND7_9BURK</name>
<dbReference type="InterPro" id="IPR015421">
    <property type="entry name" value="PyrdxlP-dep_Trfase_major"/>
</dbReference>
<evidence type="ECO:0000256" key="2">
    <source>
        <dbReference type="ARBA" id="ARBA00022801"/>
    </source>
</evidence>
<reference evidence="7 8" key="1">
    <citation type="journal article" date="2019" name="Int. J. Syst. Evol. Microbiol.">
        <title>The Global Catalogue of Microorganisms (GCM) 10K type strain sequencing project: providing services to taxonomists for standard genome sequencing and annotation.</title>
        <authorList>
            <consortium name="The Broad Institute Genomics Platform"/>
            <consortium name="The Broad Institute Genome Sequencing Center for Infectious Disease"/>
            <person name="Wu L."/>
            <person name="Ma J."/>
        </authorList>
    </citation>
    <scope>NUCLEOTIDE SEQUENCE [LARGE SCALE GENOMIC DNA]</scope>
    <source>
        <strain evidence="7 8">JCM 15503</strain>
    </source>
</reference>